<dbReference type="InterPro" id="IPR050570">
    <property type="entry name" value="Cell_wall_metabolism_enzyme"/>
</dbReference>
<dbReference type="Pfam" id="PF01551">
    <property type="entry name" value="Peptidase_M23"/>
    <property type="match status" value="1"/>
</dbReference>
<dbReference type="InterPro" id="IPR011055">
    <property type="entry name" value="Dup_hybrid_motif"/>
</dbReference>
<dbReference type="CDD" id="cd12797">
    <property type="entry name" value="M23_peptidase"/>
    <property type="match status" value="1"/>
</dbReference>
<feature type="domain" description="M23ase beta-sheet core" evidence="2">
    <location>
        <begin position="172"/>
        <end position="266"/>
    </location>
</feature>
<gene>
    <name evidence="3" type="ORF">HHL17_11940</name>
</gene>
<protein>
    <submittedName>
        <fullName evidence="3">M23 family metallopeptidase</fullName>
    </submittedName>
</protein>
<organism evidence="3 4">
    <name type="scientific">Chitinophaga fulva</name>
    <dbReference type="NCBI Taxonomy" id="2728842"/>
    <lineage>
        <taxon>Bacteria</taxon>
        <taxon>Pseudomonadati</taxon>
        <taxon>Bacteroidota</taxon>
        <taxon>Chitinophagia</taxon>
        <taxon>Chitinophagales</taxon>
        <taxon>Chitinophagaceae</taxon>
        <taxon>Chitinophaga</taxon>
    </lineage>
</organism>
<name>A0A848GI56_9BACT</name>
<dbReference type="Proteomes" id="UP000583266">
    <property type="component" value="Unassembled WGS sequence"/>
</dbReference>
<dbReference type="PANTHER" id="PTHR21666">
    <property type="entry name" value="PEPTIDASE-RELATED"/>
    <property type="match status" value="1"/>
</dbReference>
<dbReference type="SUPFAM" id="SSF51261">
    <property type="entry name" value="Duplicated hybrid motif"/>
    <property type="match status" value="1"/>
</dbReference>
<keyword evidence="1" id="KW-0472">Membrane</keyword>
<evidence type="ECO:0000259" key="2">
    <source>
        <dbReference type="Pfam" id="PF01551"/>
    </source>
</evidence>
<evidence type="ECO:0000313" key="3">
    <source>
        <dbReference type="EMBL" id="NML37906.1"/>
    </source>
</evidence>
<dbReference type="GO" id="GO:0004222">
    <property type="term" value="F:metalloendopeptidase activity"/>
    <property type="evidence" value="ECO:0007669"/>
    <property type="project" value="TreeGrafter"/>
</dbReference>
<sequence>MKKIIIASYLLGALGIISFWGDKRFGYLFFFCVLAVILRRIEKFRNNKKKPEKPDQQAVSVDLTHYYLTIYLSLLNPYSLIQMIRQLSGQLYILVFYSFRLPSPASFHSKVEYILPFKGTWKVGRGGVTPETSHSWGLYTQRYAYDFFITDDHHKPNSGTGNQLEDYYCFDQEVIAPADGMIVGIKNNIRDYVHVGDLSVDWKTKDFRGNYVVIKHHENEYSFIAHFRKGSIVVKKGDIVKQGQLLGKCGNSGHSTMPHIHYHLQRSKYFWTALGLPVRFKNVVINGSDNHEQGEYISTDQQVSNLRINELIMP</sequence>
<feature type="transmembrane region" description="Helical" evidence="1">
    <location>
        <begin position="25"/>
        <end position="41"/>
    </location>
</feature>
<evidence type="ECO:0000313" key="4">
    <source>
        <dbReference type="Proteomes" id="UP000583266"/>
    </source>
</evidence>
<keyword evidence="1" id="KW-0812">Transmembrane</keyword>
<keyword evidence="1" id="KW-1133">Transmembrane helix</keyword>
<reference evidence="3 4" key="1">
    <citation type="submission" date="2020-04" db="EMBL/GenBank/DDBJ databases">
        <title>Chitinophaga sp. G-6-1-13 sp. nov., isolated from soil.</title>
        <authorList>
            <person name="Dahal R.H."/>
            <person name="Chaudhary D.K."/>
        </authorList>
    </citation>
    <scope>NUCLEOTIDE SEQUENCE [LARGE SCALE GENOMIC DNA]</scope>
    <source>
        <strain evidence="3 4">G-6-1-13</strain>
    </source>
</reference>
<dbReference type="Gene3D" id="2.70.70.10">
    <property type="entry name" value="Glucose Permease (Domain IIA)"/>
    <property type="match status" value="1"/>
</dbReference>
<comment type="caution">
    <text evidence="3">The sequence shown here is derived from an EMBL/GenBank/DDBJ whole genome shotgun (WGS) entry which is preliminary data.</text>
</comment>
<dbReference type="RefSeq" id="WP_169224942.1">
    <property type="nucleotide sequence ID" value="NZ_JABBGC010000001.1"/>
</dbReference>
<dbReference type="InterPro" id="IPR016047">
    <property type="entry name" value="M23ase_b-sheet_dom"/>
</dbReference>
<dbReference type="PANTHER" id="PTHR21666:SF270">
    <property type="entry name" value="MUREIN HYDROLASE ACTIVATOR ENVC"/>
    <property type="match status" value="1"/>
</dbReference>
<dbReference type="AlphaFoldDB" id="A0A848GI56"/>
<accession>A0A848GI56</accession>
<proteinExistence type="predicted"/>
<dbReference type="EMBL" id="JABBGC010000001">
    <property type="protein sequence ID" value="NML37906.1"/>
    <property type="molecule type" value="Genomic_DNA"/>
</dbReference>
<keyword evidence="4" id="KW-1185">Reference proteome</keyword>
<evidence type="ECO:0000256" key="1">
    <source>
        <dbReference type="SAM" id="Phobius"/>
    </source>
</evidence>